<keyword evidence="11" id="KW-1133">Transmembrane helix</keyword>
<feature type="compositionally biased region" description="Low complexity" evidence="10">
    <location>
        <begin position="143"/>
        <end position="154"/>
    </location>
</feature>
<feature type="binding site" description="axial binding residue" evidence="9">
    <location>
        <position position="47"/>
    </location>
    <ligand>
        <name>heme</name>
        <dbReference type="ChEBI" id="CHEBI:30413"/>
    </ligand>
    <ligandPart>
        <name>Fe</name>
        <dbReference type="ChEBI" id="CHEBI:18248"/>
    </ligandPart>
</feature>
<keyword evidence="11" id="KW-0812">Transmembrane</keyword>
<evidence type="ECO:0000256" key="5">
    <source>
        <dbReference type="ARBA" id="ARBA00022622"/>
    </source>
</evidence>
<keyword evidence="15" id="KW-1185">Reference proteome</keyword>
<dbReference type="Proteomes" id="UP000015100">
    <property type="component" value="Unassembled WGS sequence"/>
</dbReference>
<comment type="caution">
    <text evidence="9">Lacks conserved residue(s) required for the propagation of feature annotation.</text>
</comment>
<dbReference type="InterPro" id="IPR008427">
    <property type="entry name" value="Extracellular_membr_CFEM_dom"/>
</dbReference>
<keyword evidence="7 9" id="KW-1015">Disulfide bond</keyword>
<keyword evidence="8" id="KW-0449">Lipoprotein</keyword>
<dbReference type="OMA" id="LILAMIW"/>
<keyword evidence="5" id="KW-0325">Glycoprotein</keyword>
<dbReference type="GO" id="GO:0005576">
    <property type="term" value="C:extracellular region"/>
    <property type="evidence" value="ECO:0007669"/>
    <property type="project" value="UniProtKB-SubCell"/>
</dbReference>
<dbReference type="Pfam" id="PF05730">
    <property type="entry name" value="CFEM"/>
    <property type="match status" value="1"/>
</dbReference>
<keyword evidence="5" id="KW-0336">GPI-anchor</keyword>
<feature type="domain" description="CFEM" evidence="13">
    <location>
        <begin position="1"/>
        <end position="112"/>
    </location>
</feature>
<dbReference type="AlphaFoldDB" id="S8AEZ4"/>
<proteinExistence type="inferred from homology"/>
<dbReference type="GO" id="GO:0098552">
    <property type="term" value="C:side of membrane"/>
    <property type="evidence" value="ECO:0007669"/>
    <property type="project" value="UniProtKB-KW"/>
</dbReference>
<evidence type="ECO:0000256" key="2">
    <source>
        <dbReference type="ARBA" id="ARBA00004613"/>
    </source>
</evidence>
<dbReference type="STRING" id="1284197.S8AEZ4"/>
<organism evidence="14 15">
    <name type="scientific">Dactylellina haptotyla (strain CBS 200.50)</name>
    <name type="common">Nematode-trapping fungus</name>
    <name type="synonym">Monacrosporium haptotylum</name>
    <dbReference type="NCBI Taxonomy" id="1284197"/>
    <lineage>
        <taxon>Eukaryota</taxon>
        <taxon>Fungi</taxon>
        <taxon>Dikarya</taxon>
        <taxon>Ascomycota</taxon>
        <taxon>Pezizomycotina</taxon>
        <taxon>Orbiliomycetes</taxon>
        <taxon>Orbiliales</taxon>
        <taxon>Orbiliaceae</taxon>
        <taxon>Dactylellina</taxon>
    </lineage>
</organism>
<feature type="region of interest" description="Disordered" evidence="10">
    <location>
        <begin position="95"/>
        <end position="163"/>
    </location>
</feature>
<keyword evidence="11" id="KW-0472">Membrane</keyword>
<reference evidence="15" key="2">
    <citation type="submission" date="2013-04" db="EMBL/GenBank/DDBJ databases">
        <title>Genomic mechanisms accounting for the adaptation to parasitism in nematode-trapping fungi.</title>
        <authorList>
            <person name="Ahren D.G."/>
        </authorList>
    </citation>
    <scope>NUCLEOTIDE SEQUENCE [LARGE SCALE GENOMIC DNA]</scope>
    <source>
        <strain evidence="15">CBS 200.50</strain>
    </source>
</reference>
<evidence type="ECO:0000256" key="11">
    <source>
        <dbReference type="SAM" id="Phobius"/>
    </source>
</evidence>
<evidence type="ECO:0000313" key="15">
    <source>
        <dbReference type="Proteomes" id="UP000015100"/>
    </source>
</evidence>
<keyword evidence="4" id="KW-0964">Secreted</keyword>
<name>S8AEZ4_DACHA</name>
<evidence type="ECO:0000256" key="7">
    <source>
        <dbReference type="ARBA" id="ARBA00023157"/>
    </source>
</evidence>
<evidence type="ECO:0000256" key="4">
    <source>
        <dbReference type="ARBA" id="ARBA00022525"/>
    </source>
</evidence>
<feature type="transmembrane region" description="Helical" evidence="11">
    <location>
        <begin position="166"/>
        <end position="191"/>
    </location>
</feature>
<feature type="disulfide bond" evidence="9">
    <location>
        <begin position="43"/>
        <end position="50"/>
    </location>
</feature>
<reference evidence="14 15" key="1">
    <citation type="journal article" date="2013" name="PLoS Genet.">
        <title>Genomic mechanisms accounting for the adaptation to parasitism in nematode-trapping fungi.</title>
        <authorList>
            <person name="Meerupati T."/>
            <person name="Andersson K.M."/>
            <person name="Friman E."/>
            <person name="Kumar D."/>
            <person name="Tunlid A."/>
            <person name="Ahren D."/>
        </authorList>
    </citation>
    <scope>NUCLEOTIDE SEQUENCE [LARGE SCALE GENOMIC DNA]</scope>
    <source>
        <strain evidence="14 15">CBS 200.50</strain>
    </source>
</reference>
<dbReference type="HOGENOM" id="CLU_1030465_0_0_1"/>
<dbReference type="PROSITE" id="PS52012">
    <property type="entry name" value="CFEM"/>
    <property type="match status" value="1"/>
</dbReference>
<feature type="compositionally biased region" description="Low complexity" evidence="10">
    <location>
        <begin position="95"/>
        <end position="122"/>
    </location>
</feature>
<dbReference type="EMBL" id="AQGS01000455">
    <property type="protein sequence ID" value="EPS39716.1"/>
    <property type="molecule type" value="Genomic_DNA"/>
</dbReference>
<sequence length="247" mass="25288">MRPFILLSTLSVVVAQFPGGSWFGGMSQCSRQCVFSNLSSSGCNLGDFKCVCSNQTVVQNVTSCVSKCNAAEASQMSGTLTSFCGSSSGSSVPPTSVTSAAAVSGPSSAATPPSTLVTSSTSRGEPSTGEPSVAPSGTETLPAGAAQTEGTTQTDSQASTESKTPVGAIVGGVVGGFGGVSLILAMIWLILREKNRGASINTLPRNISSAPPHVNQVEDQEQPIWDGREAYKWNPRIHAEIGELPES</sequence>
<evidence type="ECO:0000256" key="9">
    <source>
        <dbReference type="PROSITE-ProRule" id="PRU01356"/>
    </source>
</evidence>
<keyword evidence="6 12" id="KW-0732">Signal</keyword>
<feature type="chain" id="PRO_5013334298" description="CFEM domain-containing protein" evidence="12">
    <location>
        <begin position="16"/>
        <end position="247"/>
    </location>
</feature>
<evidence type="ECO:0000256" key="8">
    <source>
        <dbReference type="ARBA" id="ARBA00023288"/>
    </source>
</evidence>
<dbReference type="OrthoDB" id="5394450at2759"/>
<feature type="signal peptide" evidence="12">
    <location>
        <begin position="1"/>
        <end position="15"/>
    </location>
</feature>
<feature type="disulfide bond" evidence="9">
    <location>
        <begin position="33"/>
        <end position="64"/>
    </location>
</feature>
<keyword evidence="9" id="KW-0349">Heme</keyword>
<evidence type="ECO:0000256" key="1">
    <source>
        <dbReference type="ARBA" id="ARBA00004589"/>
    </source>
</evidence>
<evidence type="ECO:0000256" key="3">
    <source>
        <dbReference type="ARBA" id="ARBA00010031"/>
    </source>
</evidence>
<dbReference type="SMART" id="SM00747">
    <property type="entry name" value="CFEM"/>
    <property type="match status" value="1"/>
</dbReference>
<keyword evidence="9" id="KW-0408">Iron</keyword>
<evidence type="ECO:0000256" key="12">
    <source>
        <dbReference type="SAM" id="SignalP"/>
    </source>
</evidence>
<evidence type="ECO:0000256" key="6">
    <source>
        <dbReference type="ARBA" id="ARBA00022729"/>
    </source>
</evidence>
<comment type="subcellular location">
    <subcellularLocation>
        <location evidence="1">Membrane</location>
        <topology evidence="1">Lipid-anchor</topology>
        <topology evidence="1">GPI-anchor</topology>
    </subcellularLocation>
    <subcellularLocation>
        <location evidence="2">Secreted</location>
    </subcellularLocation>
</comment>
<evidence type="ECO:0000259" key="13">
    <source>
        <dbReference type="PROSITE" id="PS52012"/>
    </source>
</evidence>
<protein>
    <recommendedName>
        <fullName evidence="13">CFEM domain-containing protein</fullName>
    </recommendedName>
</protein>
<evidence type="ECO:0000313" key="14">
    <source>
        <dbReference type="EMBL" id="EPS39716.1"/>
    </source>
</evidence>
<comment type="caution">
    <text evidence="14">The sequence shown here is derived from an EMBL/GenBank/DDBJ whole genome shotgun (WGS) entry which is preliminary data.</text>
</comment>
<comment type="similarity">
    <text evidence="3">Belongs to the RBT5 family.</text>
</comment>
<keyword evidence="9" id="KW-0479">Metal-binding</keyword>
<gene>
    <name evidence="14" type="ORF">H072_6489</name>
</gene>
<evidence type="ECO:0000256" key="10">
    <source>
        <dbReference type="SAM" id="MobiDB-lite"/>
    </source>
</evidence>
<dbReference type="GO" id="GO:0046872">
    <property type="term" value="F:metal ion binding"/>
    <property type="evidence" value="ECO:0007669"/>
    <property type="project" value="UniProtKB-UniRule"/>
</dbReference>
<accession>S8AEZ4</accession>